<evidence type="ECO:0000313" key="10">
    <source>
        <dbReference type="Proteomes" id="UP000183253"/>
    </source>
</evidence>
<proteinExistence type="inferred from homology"/>
<evidence type="ECO:0000256" key="1">
    <source>
        <dbReference type="ARBA" id="ARBA00022730"/>
    </source>
</evidence>
<dbReference type="EMBL" id="FNRI01000004">
    <property type="protein sequence ID" value="SEA56193.1"/>
    <property type="molecule type" value="Genomic_DNA"/>
</dbReference>
<dbReference type="InterPro" id="IPR020040">
    <property type="entry name" value="Ribosomal_uL6_a/b-dom"/>
</dbReference>
<evidence type="ECO:0000256" key="3">
    <source>
        <dbReference type="ARBA" id="ARBA00022980"/>
    </source>
</evidence>
<dbReference type="Gene3D" id="3.90.930.12">
    <property type="entry name" value="Ribosomal protein L6, alpha-beta domain"/>
    <property type="match status" value="2"/>
</dbReference>
<comment type="subunit">
    <text evidence="5">Part of the 50S ribosomal subunit.</text>
</comment>
<dbReference type="PANTHER" id="PTHR11655">
    <property type="entry name" value="60S/50S RIBOSOMAL PROTEIN L6/L9"/>
    <property type="match status" value="1"/>
</dbReference>
<evidence type="ECO:0000256" key="6">
    <source>
        <dbReference type="RuleBase" id="RU003869"/>
    </source>
</evidence>
<dbReference type="NCBIfam" id="TIGR03654">
    <property type="entry name" value="L6_bact"/>
    <property type="match status" value="1"/>
</dbReference>
<keyword evidence="2 5" id="KW-0694">RNA-binding</keyword>
<protein>
    <recommendedName>
        <fullName evidence="5">Large ribosomal subunit protein uL6</fullName>
    </recommendedName>
</protein>
<dbReference type="AlphaFoldDB" id="A0A1H4C7A1"/>
<evidence type="ECO:0000256" key="7">
    <source>
        <dbReference type="RuleBase" id="RU003870"/>
    </source>
</evidence>
<evidence type="ECO:0000256" key="5">
    <source>
        <dbReference type="HAMAP-Rule" id="MF_01365"/>
    </source>
</evidence>
<dbReference type="GO" id="GO:0022625">
    <property type="term" value="C:cytosolic large ribosomal subunit"/>
    <property type="evidence" value="ECO:0007669"/>
    <property type="project" value="UniProtKB-UniRule"/>
</dbReference>
<evidence type="ECO:0000256" key="4">
    <source>
        <dbReference type="ARBA" id="ARBA00023274"/>
    </source>
</evidence>
<dbReference type="InterPro" id="IPR002358">
    <property type="entry name" value="Ribosomal_uL6_CS"/>
</dbReference>
<comment type="function">
    <text evidence="5 7">This protein binds to the 23S rRNA, and is important in its secondary structure. It is located near the subunit interface in the base of the L7/L12 stalk, and near the tRNA binding site of the peptidyltransferase center.</text>
</comment>
<dbReference type="PANTHER" id="PTHR11655:SF14">
    <property type="entry name" value="LARGE RIBOSOMAL SUBUNIT PROTEIN UL6M"/>
    <property type="match status" value="1"/>
</dbReference>
<dbReference type="HAMAP" id="MF_01365_B">
    <property type="entry name" value="Ribosomal_uL6_B"/>
    <property type="match status" value="1"/>
</dbReference>
<keyword evidence="4 5" id="KW-0687">Ribonucleoprotein</keyword>
<dbReference type="InterPro" id="IPR019906">
    <property type="entry name" value="Ribosomal_uL6_bac-type"/>
</dbReference>
<keyword evidence="3 5" id="KW-0689">Ribosomal protein</keyword>
<accession>A0A1H4C7A1</accession>
<keyword evidence="1 5" id="KW-0699">rRNA-binding</keyword>
<name>A0A1H4C7A1_9BACT</name>
<dbReference type="SUPFAM" id="SSF56053">
    <property type="entry name" value="Ribosomal protein L6"/>
    <property type="match status" value="2"/>
</dbReference>
<evidence type="ECO:0000259" key="8">
    <source>
        <dbReference type="Pfam" id="PF00347"/>
    </source>
</evidence>
<keyword evidence="10" id="KW-1185">Reference proteome</keyword>
<gene>
    <name evidence="5" type="primary">rplF</name>
    <name evidence="9" type="ORF">SAMN05444145_104191</name>
</gene>
<dbReference type="PRINTS" id="PR00059">
    <property type="entry name" value="RIBOSOMALL6"/>
</dbReference>
<dbReference type="PROSITE" id="PS00525">
    <property type="entry name" value="RIBOSOMAL_L6_1"/>
    <property type="match status" value="1"/>
</dbReference>
<dbReference type="InterPro" id="IPR000702">
    <property type="entry name" value="Ribosomal_uL6-like"/>
</dbReference>
<organism evidence="9 10">
    <name type="scientific">Alistipes timonensis JC136</name>
    <dbReference type="NCBI Taxonomy" id="1033731"/>
    <lineage>
        <taxon>Bacteria</taxon>
        <taxon>Pseudomonadati</taxon>
        <taxon>Bacteroidota</taxon>
        <taxon>Bacteroidia</taxon>
        <taxon>Bacteroidales</taxon>
        <taxon>Rikenellaceae</taxon>
        <taxon>Alistipes</taxon>
    </lineage>
</organism>
<dbReference type="InterPro" id="IPR036789">
    <property type="entry name" value="Ribosomal_uL6-like_a/b-dom_sf"/>
</dbReference>
<dbReference type="RefSeq" id="WP_026020722.1">
    <property type="nucleotide sequence ID" value="NZ_CAEG01000011.1"/>
</dbReference>
<feature type="domain" description="Large ribosomal subunit protein uL6 alpha-beta" evidence="8">
    <location>
        <begin position="101"/>
        <end position="178"/>
    </location>
</feature>
<dbReference type="GO" id="GO:0002181">
    <property type="term" value="P:cytoplasmic translation"/>
    <property type="evidence" value="ECO:0007669"/>
    <property type="project" value="TreeGrafter"/>
</dbReference>
<evidence type="ECO:0000256" key="2">
    <source>
        <dbReference type="ARBA" id="ARBA00022884"/>
    </source>
</evidence>
<dbReference type="FunFam" id="3.90.930.12:FF:000002">
    <property type="entry name" value="50S ribosomal protein L6"/>
    <property type="match status" value="1"/>
</dbReference>
<dbReference type="OrthoDB" id="9805007at2"/>
<dbReference type="GO" id="GO:0019843">
    <property type="term" value="F:rRNA binding"/>
    <property type="evidence" value="ECO:0007669"/>
    <property type="project" value="UniProtKB-UniRule"/>
</dbReference>
<dbReference type="STRING" id="1033731.SAMN05444145_104191"/>
<dbReference type="PIRSF" id="PIRSF002162">
    <property type="entry name" value="Ribosomal_L6"/>
    <property type="match status" value="1"/>
</dbReference>
<comment type="similarity">
    <text evidence="5 6">Belongs to the universal ribosomal protein uL6 family.</text>
</comment>
<feature type="domain" description="Large ribosomal subunit protein uL6 alpha-beta" evidence="8">
    <location>
        <begin position="12"/>
        <end position="93"/>
    </location>
</feature>
<reference evidence="9 10" key="1">
    <citation type="submission" date="2016-10" db="EMBL/GenBank/DDBJ databases">
        <authorList>
            <person name="de Groot N.N."/>
        </authorList>
    </citation>
    <scope>NUCLEOTIDE SEQUENCE [LARGE SCALE GENOMIC DNA]</scope>
    <source>
        <strain evidence="9 10">DSM 25383</strain>
    </source>
</reference>
<dbReference type="GO" id="GO:0003735">
    <property type="term" value="F:structural constituent of ribosome"/>
    <property type="evidence" value="ECO:0007669"/>
    <property type="project" value="UniProtKB-UniRule"/>
</dbReference>
<sequence length="195" mass="20936">MSRIGKLPVNLPAGVTVEVSADNTVSVKGPLGTLSQKVDSDITVEVGTHTDTRTGAVVPAVLVSRPTNQPRHRSMHGLYRALINNMVVGVSKGYEIKQELVGVGFKAEVKGQVLEMSLGYSHDTHFLLPKEVTATAVTEKKGNPIVTFKSIDKQLIGQVAAKLRSLRKPEPYKGKGIKFVGEQIRRKAGKSAGAK</sequence>
<dbReference type="Proteomes" id="UP000183253">
    <property type="component" value="Unassembled WGS sequence"/>
</dbReference>
<dbReference type="Pfam" id="PF00347">
    <property type="entry name" value="Ribosomal_L6"/>
    <property type="match status" value="2"/>
</dbReference>
<evidence type="ECO:0000313" key="9">
    <source>
        <dbReference type="EMBL" id="SEA56193.1"/>
    </source>
</evidence>